<dbReference type="InterPro" id="IPR027417">
    <property type="entry name" value="P-loop_NTPase"/>
</dbReference>
<feature type="domain" description="Dynein heavy chain coiled coil stalk" evidence="13">
    <location>
        <begin position="649"/>
        <end position="956"/>
    </location>
</feature>
<comment type="subcellular location">
    <subcellularLocation>
        <location evidence="1">Cytoplasm</location>
        <location evidence="1">Cytoskeleton</location>
    </subcellularLocation>
</comment>
<dbReference type="Pfam" id="PF12777">
    <property type="entry name" value="MT"/>
    <property type="match status" value="1"/>
</dbReference>
<feature type="compositionally biased region" description="Basic and acidic residues" evidence="12">
    <location>
        <begin position="1326"/>
        <end position="1342"/>
    </location>
</feature>
<dbReference type="InterPro" id="IPR024317">
    <property type="entry name" value="Dynein_heavy_chain_D4_dom"/>
</dbReference>
<dbReference type="GO" id="GO:0005874">
    <property type="term" value="C:microtubule"/>
    <property type="evidence" value="ECO:0007669"/>
    <property type="project" value="UniProtKB-KW"/>
</dbReference>
<dbReference type="InterPro" id="IPR024743">
    <property type="entry name" value="Dynein_HC_stalk"/>
</dbReference>
<evidence type="ECO:0000259" key="14">
    <source>
        <dbReference type="Pfam" id="PF12780"/>
    </source>
</evidence>
<dbReference type="Gene3D" id="1.20.920.30">
    <property type="match status" value="1"/>
</dbReference>
<keyword evidence="3" id="KW-0963">Cytoplasm</keyword>
<gene>
    <name evidence="16" type="ORF">DIABBA_LOCUS4812</name>
</gene>
<dbReference type="Gene3D" id="1.20.920.20">
    <property type="match status" value="1"/>
</dbReference>
<dbReference type="GO" id="GO:0030286">
    <property type="term" value="C:dynein complex"/>
    <property type="evidence" value="ECO:0007669"/>
    <property type="project" value="UniProtKB-KW"/>
</dbReference>
<dbReference type="Gene3D" id="1.10.8.1220">
    <property type="match status" value="1"/>
</dbReference>
<reference evidence="16" key="1">
    <citation type="submission" date="2022-01" db="EMBL/GenBank/DDBJ databases">
        <authorList>
            <person name="King R."/>
        </authorList>
    </citation>
    <scope>NUCLEOTIDE SEQUENCE</scope>
</reference>
<dbReference type="GO" id="GO:0045505">
    <property type="term" value="F:dynein intermediate chain binding"/>
    <property type="evidence" value="ECO:0007669"/>
    <property type="project" value="InterPro"/>
</dbReference>
<dbReference type="Gene3D" id="3.40.50.300">
    <property type="entry name" value="P-loop containing nucleotide triphosphate hydrolases"/>
    <property type="match status" value="2"/>
</dbReference>
<evidence type="ECO:0000256" key="8">
    <source>
        <dbReference type="ARBA" id="ARBA00023054"/>
    </source>
</evidence>
<evidence type="ECO:0000256" key="1">
    <source>
        <dbReference type="ARBA" id="ARBA00004245"/>
    </source>
</evidence>
<dbReference type="PANTHER" id="PTHR45703">
    <property type="entry name" value="DYNEIN HEAVY CHAIN"/>
    <property type="match status" value="1"/>
</dbReference>
<dbReference type="InterPro" id="IPR035706">
    <property type="entry name" value="AAA_9"/>
</dbReference>
<dbReference type="GO" id="GO:0051959">
    <property type="term" value="F:dynein light intermediate chain binding"/>
    <property type="evidence" value="ECO:0007669"/>
    <property type="project" value="InterPro"/>
</dbReference>
<name>A0A9N9SX14_DIABA</name>
<keyword evidence="6" id="KW-0067">ATP-binding</keyword>
<protein>
    <recommendedName>
        <fullName evidence="18">Dynein heavy chain</fullName>
    </recommendedName>
</protein>
<dbReference type="Pfam" id="PF12781">
    <property type="entry name" value="AAA_9"/>
    <property type="match status" value="2"/>
</dbReference>
<feature type="coiled-coil region" evidence="11">
    <location>
        <begin position="870"/>
        <end position="932"/>
    </location>
</feature>
<evidence type="ECO:0008006" key="18">
    <source>
        <dbReference type="Google" id="ProtNLM"/>
    </source>
</evidence>
<feature type="domain" description="Dynein heavy chain ATP-binding dynein motor region" evidence="15">
    <location>
        <begin position="981"/>
        <end position="1073"/>
    </location>
</feature>
<keyword evidence="5" id="KW-0547">Nucleotide-binding</keyword>
<evidence type="ECO:0000256" key="7">
    <source>
        <dbReference type="ARBA" id="ARBA00023017"/>
    </source>
</evidence>
<feature type="compositionally biased region" description="Acidic residues" evidence="12">
    <location>
        <begin position="1366"/>
        <end position="1376"/>
    </location>
</feature>
<dbReference type="Proteomes" id="UP001153709">
    <property type="component" value="Chromosome 3"/>
</dbReference>
<organism evidence="16 17">
    <name type="scientific">Diabrotica balteata</name>
    <name type="common">Banded cucumber beetle</name>
    <dbReference type="NCBI Taxonomy" id="107213"/>
    <lineage>
        <taxon>Eukaryota</taxon>
        <taxon>Metazoa</taxon>
        <taxon>Ecdysozoa</taxon>
        <taxon>Arthropoda</taxon>
        <taxon>Hexapoda</taxon>
        <taxon>Insecta</taxon>
        <taxon>Pterygota</taxon>
        <taxon>Neoptera</taxon>
        <taxon>Endopterygota</taxon>
        <taxon>Coleoptera</taxon>
        <taxon>Polyphaga</taxon>
        <taxon>Cucujiformia</taxon>
        <taxon>Chrysomeloidea</taxon>
        <taxon>Chrysomelidae</taxon>
        <taxon>Galerucinae</taxon>
        <taxon>Diabroticina</taxon>
        <taxon>Diabroticites</taxon>
        <taxon>Diabrotica</taxon>
    </lineage>
</organism>
<dbReference type="Gene3D" id="6.10.140.1060">
    <property type="match status" value="1"/>
</dbReference>
<keyword evidence="7" id="KW-0243">Dynein</keyword>
<feature type="domain" description="Dynein heavy chain AAA module D4" evidence="14">
    <location>
        <begin position="107"/>
        <end position="335"/>
    </location>
</feature>
<evidence type="ECO:0000256" key="6">
    <source>
        <dbReference type="ARBA" id="ARBA00022840"/>
    </source>
</evidence>
<dbReference type="Pfam" id="PF12780">
    <property type="entry name" value="AAA_8"/>
    <property type="match status" value="1"/>
</dbReference>
<feature type="coiled-coil region" evidence="11">
    <location>
        <begin position="639"/>
        <end position="719"/>
    </location>
</feature>
<sequence>MLNYRNSANIATEDFVIEILKYEAKDIFVNKLVNEEDRNLFNKILNDTFNSTWGSSSSSTQTNYFYVPVDNQTQSLKQPELTKLTVEDWKQMVESGIQQYERDGQILDLVVNDELLQLTASIFKTLSRFKGNILLVGKSGVGRKSAVKISATLQSAKLMVPTCEQQPLLNNDLKQAMQYSGLDGEETYLLIEDYILNEQNNINLFNFLIYSGEVPGLYTPTELESLVKGLKEDSDRDNFDGNLTQYYAERIKKNLHIVICLDIDNVNLWNIIQSCPAFTQNCSIIWQSDWSRHTIETVPNNLLSRKRKADPTKWIQNTQKMKRNLGQSYVAIHSKKLVPARNMKPPCGQKCRLKCSERIDDSKRLKLFSAFWALGDRQLQRMYVLSNSAQITPRYKYTNAEKPRNPNHAFYFSVDNERVRVCKSFFINTIDISHKMIRNVHEDSRKTGGFIKDDQRGKHNSHKSVSDELINDITNFINSIPRIESHYLRASTSREYISSGKSIAELFRDFEVLQEERSRPAGLYHTFYEIFNTKFNLGFYQPKKDQCDLCLQFQNSTEPLKQNLRDQYHTHLEKKKLCREEKKNDRKNIDENISIDEVCLNIPSQSFSFFYNATQSLINTPSRYISFIKLYGKLFTEKIDGIKSKQKKLKSLVKELKQDAIEKQEKLAEKQSKANSALDMISNTMKNANVHKEEMEVLKGKTEEENVQLERRKKDIEAELAEVEPLMEEARSAVGNIKSESLSEIRSLRAPPEIIRDILEGVLRLMGTQDTSWNSMKAFNANRISKENRQAVEKLMSTKSDSFDPKSAKRASQAAAPLAAWVAANVKYSYVLDKIKPLEKEQMKLKENLSNSQHQLGELSAGLLDVDATVTKLKEQLSVYTKEAAEIEIDLTKAQSTLSAAEGLVGKLGDEYHRWQTQLKELSQEIDKLPNNCLLMAAYITYMSSETEEERSNFLSHCAKELNIDIVDAGSFFSTERERMQWQSEGLSSDKLSTENAVMMLKADLVPLLIDPTSSAINWLKQHLRHKNVESITQNSPKFKGALELAVRFGKTFIIEEIDTISSVLLQILRREFTLQEQLLSHAISQENPELEKKKNNLLKEKEELEEKLNHLQNQLLEDLANSSGDILQNKKLLDSLNQTKASSEAIAVALLESNEVQKKLQAEYDTYRELSNYGSLLYFACNEFAKCNILYLLSVSAFTDLFLRSLQSFQVALPDFYKILKLEEHNLWKNFMNVSECEREYPTHCRIKSLDPSSLDLSIIYKESNPTVPILVLAVSGTDPVSEIREIANKISQQYIEETVSLESLKLSKLMRYFNLLKRYHPEKNQKLPKINSDDDGRKDEPPDDTNVESFVIKDDLQEIQSTAENEDTGMDIEIESSNQESSEDETGVNGKRKLTKKIQDTNTQNKGKKKPKNEEKIVVWSDDSKKFGIIQSDSNNLWDTFTKLRALGCRRSG</sequence>
<feature type="domain" description="Dynein heavy chain ATP-binding dynein motor region" evidence="15">
    <location>
        <begin position="1074"/>
        <end position="1147"/>
    </location>
</feature>
<keyword evidence="9" id="KW-0505">Motor protein</keyword>
<evidence type="ECO:0000256" key="3">
    <source>
        <dbReference type="ARBA" id="ARBA00022490"/>
    </source>
</evidence>
<feature type="region of interest" description="Disordered" evidence="12">
    <location>
        <begin position="1326"/>
        <end position="1418"/>
    </location>
</feature>
<accession>A0A9N9SX14</accession>
<keyword evidence="4" id="KW-0493">Microtubule</keyword>
<feature type="coiled-coil region" evidence="11">
    <location>
        <begin position="1088"/>
        <end position="1122"/>
    </location>
</feature>
<evidence type="ECO:0000256" key="5">
    <source>
        <dbReference type="ARBA" id="ARBA00022741"/>
    </source>
</evidence>
<dbReference type="EMBL" id="OU898278">
    <property type="protein sequence ID" value="CAG9831195.1"/>
    <property type="molecule type" value="Genomic_DNA"/>
</dbReference>
<dbReference type="GO" id="GO:0005524">
    <property type="term" value="F:ATP binding"/>
    <property type="evidence" value="ECO:0007669"/>
    <property type="project" value="UniProtKB-KW"/>
</dbReference>
<evidence type="ECO:0000313" key="17">
    <source>
        <dbReference type="Proteomes" id="UP001153709"/>
    </source>
</evidence>
<evidence type="ECO:0000256" key="12">
    <source>
        <dbReference type="SAM" id="MobiDB-lite"/>
    </source>
</evidence>
<comment type="similarity">
    <text evidence="2">Belongs to the dynein heavy chain family.</text>
</comment>
<evidence type="ECO:0000259" key="13">
    <source>
        <dbReference type="Pfam" id="PF12777"/>
    </source>
</evidence>
<dbReference type="PANTHER" id="PTHR45703:SF22">
    <property type="entry name" value="DYNEIN CYTOPLASMIC 2 HEAVY CHAIN 1"/>
    <property type="match status" value="1"/>
</dbReference>
<evidence type="ECO:0000256" key="4">
    <source>
        <dbReference type="ARBA" id="ARBA00022701"/>
    </source>
</evidence>
<evidence type="ECO:0000256" key="9">
    <source>
        <dbReference type="ARBA" id="ARBA00023175"/>
    </source>
</evidence>
<keyword evidence="8 11" id="KW-0175">Coiled coil</keyword>
<evidence type="ECO:0000259" key="15">
    <source>
        <dbReference type="Pfam" id="PF12781"/>
    </source>
</evidence>
<keyword evidence="17" id="KW-1185">Reference proteome</keyword>
<evidence type="ECO:0000256" key="2">
    <source>
        <dbReference type="ARBA" id="ARBA00008887"/>
    </source>
</evidence>
<proteinExistence type="inferred from homology"/>
<evidence type="ECO:0000256" key="11">
    <source>
        <dbReference type="SAM" id="Coils"/>
    </source>
</evidence>
<dbReference type="FunFam" id="1.20.920.20:FF:000002">
    <property type="entry name" value="Cytoplasmic dynein 1 heavy chain"/>
    <property type="match status" value="1"/>
</dbReference>
<evidence type="ECO:0000313" key="16">
    <source>
        <dbReference type="EMBL" id="CAG9831195.1"/>
    </source>
</evidence>
<evidence type="ECO:0000256" key="10">
    <source>
        <dbReference type="ARBA" id="ARBA00023212"/>
    </source>
</evidence>
<dbReference type="GO" id="GO:0007018">
    <property type="term" value="P:microtubule-based movement"/>
    <property type="evidence" value="ECO:0007669"/>
    <property type="project" value="InterPro"/>
</dbReference>
<dbReference type="InterPro" id="IPR026983">
    <property type="entry name" value="DHC"/>
</dbReference>
<keyword evidence="10" id="KW-0206">Cytoskeleton</keyword>